<evidence type="ECO:0000256" key="1">
    <source>
        <dbReference type="SAM" id="Phobius"/>
    </source>
</evidence>
<evidence type="ECO:0000313" key="2">
    <source>
        <dbReference type="EMBL" id="PZP54045.1"/>
    </source>
</evidence>
<dbReference type="InterPro" id="IPR012902">
    <property type="entry name" value="N_methyl_site"/>
</dbReference>
<evidence type="ECO:0000313" key="3">
    <source>
        <dbReference type="Proteomes" id="UP000249739"/>
    </source>
</evidence>
<dbReference type="AlphaFoldDB" id="A0A2W5FD89"/>
<reference evidence="2 3" key="1">
    <citation type="submission" date="2017-08" db="EMBL/GenBank/DDBJ databases">
        <title>Infants hospitalized years apart are colonized by the same room-sourced microbial strains.</title>
        <authorList>
            <person name="Brooks B."/>
            <person name="Olm M.R."/>
            <person name="Firek B.A."/>
            <person name="Baker R."/>
            <person name="Thomas B.C."/>
            <person name="Morowitz M.J."/>
            <person name="Banfield J.F."/>
        </authorList>
    </citation>
    <scope>NUCLEOTIDE SEQUENCE [LARGE SCALE GENOMIC DNA]</scope>
    <source>
        <strain evidence="2">S2_006_000_R2_64</strain>
    </source>
</reference>
<feature type="transmembrane region" description="Helical" evidence="1">
    <location>
        <begin position="12"/>
        <end position="35"/>
    </location>
</feature>
<dbReference type="InterPro" id="IPR045584">
    <property type="entry name" value="Pilin-like"/>
</dbReference>
<dbReference type="PROSITE" id="PS00409">
    <property type="entry name" value="PROKAR_NTER_METHYL"/>
    <property type="match status" value="1"/>
</dbReference>
<dbReference type="Pfam" id="PF07963">
    <property type="entry name" value="N_methyl"/>
    <property type="match status" value="1"/>
</dbReference>
<keyword evidence="1" id="KW-0812">Transmembrane</keyword>
<keyword evidence="1" id="KW-0472">Membrane</keyword>
<protein>
    <recommendedName>
        <fullName evidence="4">Prepilin-type N-terminal cleavage/methylation domain-containing protein</fullName>
    </recommendedName>
</protein>
<organism evidence="2 3">
    <name type="scientific">Micavibrio aeruginosavorus</name>
    <dbReference type="NCBI Taxonomy" id="349221"/>
    <lineage>
        <taxon>Bacteria</taxon>
        <taxon>Pseudomonadati</taxon>
        <taxon>Bdellovibrionota</taxon>
        <taxon>Bdellovibrionia</taxon>
        <taxon>Bdellovibrionales</taxon>
        <taxon>Pseudobdellovibrionaceae</taxon>
        <taxon>Micavibrio</taxon>
    </lineage>
</organism>
<dbReference type="NCBIfam" id="TIGR02532">
    <property type="entry name" value="IV_pilin_GFxxxE"/>
    <property type="match status" value="1"/>
</dbReference>
<dbReference type="Gene3D" id="3.30.700.10">
    <property type="entry name" value="Glycoprotein, Type 4 Pilin"/>
    <property type="match status" value="1"/>
</dbReference>
<dbReference type="EMBL" id="QFOT01000154">
    <property type="protein sequence ID" value="PZP54045.1"/>
    <property type="molecule type" value="Genomic_DNA"/>
</dbReference>
<comment type="caution">
    <text evidence="2">The sequence shown here is derived from an EMBL/GenBank/DDBJ whole genome shotgun (WGS) entry which is preliminary data.</text>
</comment>
<keyword evidence="1" id="KW-1133">Transmembrane helix</keyword>
<accession>A0A2W5FD89</accession>
<dbReference type="SUPFAM" id="SSF54523">
    <property type="entry name" value="Pili subunits"/>
    <property type="match status" value="1"/>
</dbReference>
<evidence type="ECO:0008006" key="4">
    <source>
        <dbReference type="Google" id="ProtNLM"/>
    </source>
</evidence>
<sequence>MTIQYRSDKLRHSGFTLVELSIVMIIIGLLIGGILKGQELIENSRINNLVSTVTSVKTAQNTFLDSYKDLPGDITSPEGKVAGCDAAKFCVSGNGNLKLGDYSGTEALGDKFFGITETVQYWKHLALADLIGGIVPGANPASPEWGVTHPALALGGGLEIFYNPRTLPGDSRPGHFLRYSNQGLSASLRDTAGQAAVTPRMAERIDRKMDDGQPLSGAVTVWDYGDFGCDNRADGSNGFDASISVKSCVMFFRM</sequence>
<proteinExistence type="predicted"/>
<gene>
    <name evidence="2" type="ORF">DI586_10380</name>
</gene>
<name>A0A2W5FD89_9BACT</name>
<dbReference type="Proteomes" id="UP000249739">
    <property type="component" value="Unassembled WGS sequence"/>
</dbReference>